<dbReference type="OrthoDB" id="289247at2759"/>
<reference evidence="2" key="1">
    <citation type="submission" date="2020-03" db="EMBL/GenBank/DDBJ databases">
        <title>A transcriptome and proteome of the tick Rhipicephalus microplus shaped by the genetic composition of its hosts and developmental stage.</title>
        <authorList>
            <person name="Garcia G.R."/>
            <person name="Ribeiro J.M.C."/>
            <person name="Maruyama S.R."/>
            <person name="Gardinasse L.G."/>
            <person name="Nelson K."/>
            <person name="Ferreira B.R."/>
            <person name="Andrade T.G."/>
            <person name="Santos I.K.F.M."/>
        </authorList>
    </citation>
    <scope>NUCLEOTIDE SEQUENCE</scope>
    <source>
        <strain evidence="2">NSGR</strain>
        <tissue evidence="2">Salivary glands</tissue>
    </source>
</reference>
<evidence type="ECO:0000256" key="1">
    <source>
        <dbReference type="SAM" id="Coils"/>
    </source>
</evidence>
<dbReference type="EMBL" id="GIKN01007543">
    <property type="protein sequence ID" value="NIE49816.1"/>
    <property type="molecule type" value="Transcribed_RNA"/>
</dbReference>
<sequence length="122" mass="13948">MCNSNFQAAAGPQSLQVYKPCPSRLLPIRLRKQVVTQTSLHLEGMILHFFRQQRACDLGIYYCQTFLFTESSQDLNAQIKKLEAIVEKLANQVEILLQMLPEQPHTLLTSNTHSARTLIHQL</sequence>
<evidence type="ECO:0000313" key="2">
    <source>
        <dbReference type="EMBL" id="NIE49816.1"/>
    </source>
</evidence>
<proteinExistence type="predicted"/>
<feature type="coiled-coil region" evidence="1">
    <location>
        <begin position="72"/>
        <end position="99"/>
    </location>
</feature>
<protein>
    <submittedName>
        <fullName evidence="2">Uncharacterized protein</fullName>
    </submittedName>
</protein>
<organism evidence="2">
    <name type="scientific">Rhipicephalus microplus</name>
    <name type="common">Cattle tick</name>
    <name type="synonym">Boophilus microplus</name>
    <dbReference type="NCBI Taxonomy" id="6941"/>
    <lineage>
        <taxon>Eukaryota</taxon>
        <taxon>Metazoa</taxon>
        <taxon>Ecdysozoa</taxon>
        <taxon>Arthropoda</taxon>
        <taxon>Chelicerata</taxon>
        <taxon>Arachnida</taxon>
        <taxon>Acari</taxon>
        <taxon>Parasitiformes</taxon>
        <taxon>Ixodida</taxon>
        <taxon>Ixodoidea</taxon>
        <taxon>Ixodidae</taxon>
        <taxon>Rhipicephalinae</taxon>
        <taxon>Rhipicephalus</taxon>
        <taxon>Boophilus</taxon>
    </lineage>
</organism>
<dbReference type="AlphaFoldDB" id="A0A6G5AHX2"/>
<dbReference type="VEuPathDB" id="VectorBase:LOC119177084"/>
<accession>A0A6G5AHX2</accession>
<name>A0A6G5AHX2_RHIMP</name>
<keyword evidence="1" id="KW-0175">Coiled coil</keyword>